<dbReference type="GO" id="GO:0005975">
    <property type="term" value="P:carbohydrate metabolic process"/>
    <property type="evidence" value="ECO:0007669"/>
    <property type="project" value="InterPro"/>
</dbReference>
<dbReference type="SUPFAM" id="SSF48208">
    <property type="entry name" value="Six-hairpin glycosidases"/>
    <property type="match status" value="1"/>
</dbReference>
<protein>
    <submittedName>
        <fullName evidence="1">Uncharacterized protein</fullName>
    </submittedName>
</protein>
<sequence length="752" mass="83136">MSEATRRENRPAGQTIDFRYAPSSVWTPICRPDDPHKSLVREDGALLYGFEQIHLASWYFRRTVEFSAQTSHAPIAVEQRTEDARTPITVTTFTYPTCVLVLRATGHSSPQGGRYDIVQWTIQVPEGVDELLTGLHVDIHEHGSVRHAGAGVAPSHHVYALEPEEMPTYPAFVDEFTGQGREDADTGSLHPVLVSQPQRMRLSHARGFRPASGLETTPQVVGPGQSIAGTLVFPLDGAGVEGVDTAWAERAVEHERAYWRDLPALDLPFTVPDTELQNMLVASARNILQARDLDKEGHPVFQVGPTVYRGLWMVDGHFLLEAAQYLHLEQDARHGLKALLARVRPDGSINVMVDLPGLDEHPHSKETGIALTTLVRQWELTGDDAWLQSLWPVVRGALDHIADLRRRARELPEDSPAKDLMPPAFPDGGVAGARPELTTALWTLVGLTYTARASVRIAPDDHPRVRRMREELLEDVRRTAAEHAGTLADGRPYTPMILPGSGSHHTVPGVGEQPPVFSRIRPESATWALAQAIWPGEVFEADDRIVTDYLHLLDTLDTGEQVPTATGWLPYRALWTYYSAFAAQVRLYAGHPGKARELLYGMCNHAAPTRVWREEQPLAGTGHDQVWGEMPHNWASAELIRLVRSLLVFERADALEILPGAPADWLDHPEGIRVEQTPTRFGRVSVRAHRSGAESPGTVAIEVEKSSRSQVCPRECLLHLPGEGTWRVEVNGVGIGTRRGPGRVPVTDAFGR</sequence>
<dbReference type="EMBL" id="BMXL01000006">
    <property type="protein sequence ID" value="GHD22044.1"/>
    <property type="molecule type" value="Genomic_DNA"/>
</dbReference>
<reference evidence="1 2" key="1">
    <citation type="journal article" date="2014" name="Int. J. Syst. Evol. Microbiol.">
        <title>Complete genome sequence of Corynebacterium casei LMG S-19264T (=DSM 44701T), isolated from a smear-ripened cheese.</title>
        <authorList>
            <consortium name="US DOE Joint Genome Institute (JGI-PGF)"/>
            <person name="Walter F."/>
            <person name="Albersmeier A."/>
            <person name="Kalinowski J."/>
            <person name="Ruckert C."/>
        </authorList>
    </citation>
    <scope>NUCLEOTIDE SEQUENCE [LARGE SCALE GENOMIC DNA]</scope>
    <source>
        <strain evidence="1 2">KCTC 19473</strain>
    </source>
</reference>
<gene>
    <name evidence="1" type="ORF">GCM10007147_15900</name>
</gene>
<accession>A0A918XB25</accession>
<comment type="caution">
    <text evidence="1">The sequence shown here is derived from an EMBL/GenBank/DDBJ whole genome shotgun (WGS) entry which is preliminary data.</text>
</comment>
<dbReference type="InterPro" id="IPR012341">
    <property type="entry name" value="6hp_glycosidase-like_sf"/>
</dbReference>
<name>A0A918XB25_9ACTN</name>
<dbReference type="AlphaFoldDB" id="A0A918XB25"/>
<keyword evidence="2" id="KW-1185">Reference proteome</keyword>
<evidence type="ECO:0000313" key="2">
    <source>
        <dbReference type="Proteomes" id="UP000654947"/>
    </source>
</evidence>
<dbReference type="InterPro" id="IPR008928">
    <property type="entry name" value="6-hairpin_glycosidase_sf"/>
</dbReference>
<dbReference type="RefSeq" id="WP_193517675.1">
    <property type="nucleotide sequence ID" value="NZ_BMXL01000006.1"/>
</dbReference>
<dbReference type="Proteomes" id="UP000654947">
    <property type="component" value="Unassembled WGS sequence"/>
</dbReference>
<organism evidence="1 2">
    <name type="scientific">Nocardiopsis kunsanensis</name>
    <dbReference type="NCBI Taxonomy" id="141693"/>
    <lineage>
        <taxon>Bacteria</taxon>
        <taxon>Bacillati</taxon>
        <taxon>Actinomycetota</taxon>
        <taxon>Actinomycetes</taxon>
        <taxon>Streptosporangiales</taxon>
        <taxon>Nocardiopsidaceae</taxon>
        <taxon>Nocardiopsis</taxon>
    </lineage>
</organism>
<evidence type="ECO:0000313" key="1">
    <source>
        <dbReference type="EMBL" id="GHD22044.1"/>
    </source>
</evidence>
<proteinExistence type="predicted"/>
<dbReference type="Gene3D" id="1.50.10.10">
    <property type="match status" value="1"/>
</dbReference>